<dbReference type="Pfam" id="PF01926">
    <property type="entry name" value="MMR_HSR1"/>
    <property type="match status" value="1"/>
</dbReference>
<comment type="similarity">
    <text evidence="1">Belongs to the IFI44 family.</text>
</comment>
<dbReference type="PANTHER" id="PTHR14241:SF32">
    <property type="entry name" value="VWFA DOMAIN-CONTAINING PROTEIN-RELATED"/>
    <property type="match status" value="1"/>
</dbReference>
<dbReference type="Proteomes" id="UP001164746">
    <property type="component" value="Chromosome 16"/>
</dbReference>
<evidence type="ECO:0000313" key="4">
    <source>
        <dbReference type="Proteomes" id="UP001164746"/>
    </source>
</evidence>
<dbReference type="PANTHER" id="PTHR14241">
    <property type="entry name" value="INTERFERON-INDUCED PROTEIN 44"/>
    <property type="match status" value="1"/>
</dbReference>
<keyword evidence="4" id="KW-1185">Reference proteome</keyword>
<dbReference type="PROSITE" id="PS51886">
    <property type="entry name" value="TLDC"/>
    <property type="match status" value="1"/>
</dbReference>
<accession>A0ABY7G8Y6</accession>
<name>A0ABY7G8Y6_MYAAR</name>
<dbReference type="InterPro" id="IPR027417">
    <property type="entry name" value="P-loop_NTPase"/>
</dbReference>
<evidence type="ECO:0000256" key="1">
    <source>
        <dbReference type="ARBA" id="ARBA00009243"/>
    </source>
</evidence>
<protein>
    <submittedName>
        <fullName evidence="3">IFI44-like protein</fullName>
    </submittedName>
</protein>
<dbReference type="InterPro" id="IPR006073">
    <property type="entry name" value="GTP-bd"/>
</dbReference>
<dbReference type="Gene3D" id="3.40.50.300">
    <property type="entry name" value="P-loop containing nucleotide triphosphate hydrolases"/>
    <property type="match status" value="1"/>
</dbReference>
<dbReference type="SUPFAM" id="SSF52540">
    <property type="entry name" value="P-loop containing nucleoside triphosphate hydrolases"/>
    <property type="match status" value="1"/>
</dbReference>
<dbReference type="Pfam" id="PF07534">
    <property type="entry name" value="TLD"/>
    <property type="match status" value="1"/>
</dbReference>
<organism evidence="3 4">
    <name type="scientific">Mya arenaria</name>
    <name type="common">Soft-shell clam</name>
    <dbReference type="NCBI Taxonomy" id="6604"/>
    <lineage>
        <taxon>Eukaryota</taxon>
        <taxon>Metazoa</taxon>
        <taxon>Spiralia</taxon>
        <taxon>Lophotrochozoa</taxon>
        <taxon>Mollusca</taxon>
        <taxon>Bivalvia</taxon>
        <taxon>Autobranchia</taxon>
        <taxon>Heteroconchia</taxon>
        <taxon>Euheterodonta</taxon>
        <taxon>Imparidentia</taxon>
        <taxon>Neoheterodontei</taxon>
        <taxon>Myida</taxon>
        <taxon>Myoidea</taxon>
        <taxon>Myidae</taxon>
        <taxon>Mya</taxon>
    </lineage>
</organism>
<dbReference type="EMBL" id="CP111027">
    <property type="protein sequence ID" value="WAR29829.1"/>
    <property type="molecule type" value="Genomic_DNA"/>
</dbReference>
<gene>
    <name evidence="3" type="ORF">MAR_003397</name>
</gene>
<sequence length="485" mass="53559">MAGRLTEKQKDQLETWIGSGPKTFKLIYNITRVECSAQEFHRTCDNQGPTVTVLYNPEGSVYGGYAGISWQSNGGYMEDESAFIFQLMYSGKLVLNTFRPKDASKALRFQAQDGPCFGCPDLLTFTGDVAMSVEGYFCLNGRVSLNNYFKDKSVPNTNINNGHMKTAEIEVYSVNDVKLRPETKAFISTKKTQCTGYIWRNALDLTDETVKSLCQEIREVRPKTGTDVTDFRLLLIGPIGAGKSSFINTAMSAFTSRVMHKAPVGTSETGLTKQFIPYQVRETDGSLLHFRLCDTPGLGDTSSIDAINLHFLLDGHIPPSFEFSSSRHVSAKTVGYISKPALAQEIHSVALVLDASTVNGMSSTDTSLLNYCKRLILEKAIPFVVILTKIDKLHEEIADNLTDVFKRPEVNQAVEKVSEALGIPPNHVFPVKNHYREVETEMSVNALSLMALRKMVLLASDVLDVRTSSSKENQADLAVTESNSA</sequence>
<reference evidence="3" key="1">
    <citation type="submission" date="2022-11" db="EMBL/GenBank/DDBJ databases">
        <title>Centuries of genome instability and evolution in soft-shell clam transmissible cancer (bioRxiv).</title>
        <authorList>
            <person name="Hart S.F.M."/>
            <person name="Yonemitsu M.A."/>
            <person name="Giersch R.M."/>
            <person name="Beal B.F."/>
            <person name="Arriagada G."/>
            <person name="Davis B.W."/>
            <person name="Ostrander E.A."/>
            <person name="Goff S.P."/>
            <person name="Metzger M.J."/>
        </authorList>
    </citation>
    <scope>NUCLEOTIDE SEQUENCE</scope>
    <source>
        <strain evidence="3">MELC-2E11</strain>
        <tissue evidence="3">Siphon/mantle</tissue>
    </source>
</reference>
<dbReference type="CDD" id="cd00882">
    <property type="entry name" value="Ras_like_GTPase"/>
    <property type="match status" value="1"/>
</dbReference>
<proteinExistence type="inferred from homology"/>
<dbReference type="InterPro" id="IPR006571">
    <property type="entry name" value="TLDc_dom"/>
</dbReference>
<evidence type="ECO:0000259" key="2">
    <source>
        <dbReference type="PROSITE" id="PS51886"/>
    </source>
</evidence>
<feature type="domain" description="TLDc" evidence="2">
    <location>
        <begin position="1"/>
        <end position="175"/>
    </location>
</feature>
<evidence type="ECO:0000313" key="3">
    <source>
        <dbReference type="EMBL" id="WAR29829.1"/>
    </source>
</evidence>